<proteinExistence type="predicted"/>
<dbReference type="Pfam" id="PF13701">
    <property type="entry name" value="DDE_Tnp_1_4"/>
    <property type="match status" value="1"/>
</dbReference>
<feature type="domain" description="Transposase DDE" evidence="1">
    <location>
        <begin position="2"/>
        <end position="82"/>
    </location>
</feature>
<dbReference type="AlphaFoldDB" id="A0AAU8IJH5"/>
<sequence length="87" mass="9733">MEAVNQAYLDRLYALRPSQQVVLDVDSANFETDGHQEGAAYNAHYQDTSYHPLLLFDSLTGYCLKAELRSGNVYTSRGVVDFTLQVA</sequence>
<organism evidence="2">
    <name type="scientific">Sporolactobacillus sp. Y61</name>
    <dbReference type="NCBI Taxonomy" id="3160863"/>
    <lineage>
        <taxon>Bacteria</taxon>
        <taxon>Bacillati</taxon>
        <taxon>Bacillota</taxon>
        <taxon>Bacilli</taxon>
        <taxon>Bacillales</taxon>
        <taxon>Sporolactobacillaceae</taxon>
        <taxon>Sporolactobacillus</taxon>
    </lineage>
</organism>
<gene>
    <name evidence="2" type="ORF">ABNN70_00830</name>
</gene>
<name>A0AAU8IJH5_9BACL</name>
<evidence type="ECO:0000313" key="2">
    <source>
        <dbReference type="EMBL" id="XCJ18462.1"/>
    </source>
</evidence>
<protein>
    <submittedName>
        <fullName evidence="2">Transposase</fullName>
    </submittedName>
</protein>
<dbReference type="EMBL" id="CP159510">
    <property type="protein sequence ID" value="XCJ18462.1"/>
    <property type="molecule type" value="Genomic_DNA"/>
</dbReference>
<accession>A0AAU8IJH5</accession>
<evidence type="ECO:0000259" key="1">
    <source>
        <dbReference type="Pfam" id="PF13701"/>
    </source>
</evidence>
<dbReference type="InterPro" id="IPR025668">
    <property type="entry name" value="Tnp_DDE_dom"/>
</dbReference>
<reference evidence="2" key="1">
    <citation type="submission" date="2024-06" db="EMBL/GenBank/DDBJ databases">
        <authorList>
            <person name="Fan A."/>
            <person name="Zhang F.Y."/>
            <person name="Zhang L."/>
        </authorList>
    </citation>
    <scope>NUCLEOTIDE SEQUENCE</scope>
    <source>
        <strain evidence="2">Y61</strain>
    </source>
</reference>
<dbReference type="RefSeq" id="WP_353949465.1">
    <property type="nucleotide sequence ID" value="NZ_CP159510.1"/>
</dbReference>